<keyword evidence="8" id="KW-1185">Reference proteome</keyword>
<dbReference type="SUPFAM" id="SSF88659">
    <property type="entry name" value="Sigma3 and sigma4 domains of RNA polymerase sigma factors"/>
    <property type="match status" value="1"/>
</dbReference>
<dbReference type="EMBL" id="JBJHZZ010000001">
    <property type="protein sequence ID" value="MFL0245620.1"/>
    <property type="molecule type" value="Genomic_DNA"/>
</dbReference>
<dbReference type="InterPro" id="IPR007627">
    <property type="entry name" value="RNA_pol_sigma70_r2"/>
</dbReference>
<dbReference type="RefSeq" id="WP_406768076.1">
    <property type="nucleotide sequence ID" value="NZ_JBJHZZ010000001.1"/>
</dbReference>
<dbReference type="Pfam" id="PF04542">
    <property type="entry name" value="Sigma70_r2"/>
    <property type="match status" value="1"/>
</dbReference>
<dbReference type="Proteomes" id="UP001623591">
    <property type="component" value="Unassembled WGS sequence"/>
</dbReference>
<dbReference type="InterPro" id="IPR013324">
    <property type="entry name" value="RNA_pol_sigma_r3/r4-like"/>
</dbReference>
<evidence type="ECO:0000256" key="1">
    <source>
        <dbReference type="ARBA" id="ARBA00010641"/>
    </source>
</evidence>
<evidence type="ECO:0000259" key="6">
    <source>
        <dbReference type="Pfam" id="PF08281"/>
    </source>
</evidence>
<dbReference type="InterPro" id="IPR039425">
    <property type="entry name" value="RNA_pol_sigma-70-like"/>
</dbReference>
<name>A0ABW8SZB8_9CLOT</name>
<dbReference type="PANTHER" id="PTHR43133">
    <property type="entry name" value="RNA POLYMERASE ECF-TYPE SIGMA FACTO"/>
    <property type="match status" value="1"/>
</dbReference>
<evidence type="ECO:0000313" key="7">
    <source>
        <dbReference type="EMBL" id="MFL0245620.1"/>
    </source>
</evidence>
<dbReference type="InterPro" id="IPR036388">
    <property type="entry name" value="WH-like_DNA-bd_sf"/>
</dbReference>
<feature type="domain" description="RNA polymerase sigma-70 region 2" evidence="5">
    <location>
        <begin position="21"/>
        <end position="88"/>
    </location>
</feature>
<proteinExistence type="inferred from homology"/>
<reference evidence="7 8" key="1">
    <citation type="submission" date="2024-11" db="EMBL/GenBank/DDBJ databases">
        <authorList>
            <person name="Heng Y.C."/>
            <person name="Lim A.C.H."/>
            <person name="Lee J.K.Y."/>
            <person name="Kittelmann S."/>
        </authorList>
    </citation>
    <scope>NUCLEOTIDE SEQUENCE [LARGE SCALE GENOMIC DNA]</scope>
    <source>
        <strain evidence="7 8">WILCCON 0185</strain>
    </source>
</reference>
<dbReference type="InterPro" id="IPR014284">
    <property type="entry name" value="RNA_pol_sigma-70_dom"/>
</dbReference>
<keyword evidence="4" id="KW-0804">Transcription</keyword>
<feature type="domain" description="RNA polymerase sigma factor 70 region 4 type 2" evidence="6">
    <location>
        <begin position="111"/>
        <end position="162"/>
    </location>
</feature>
<dbReference type="InterPro" id="IPR013325">
    <property type="entry name" value="RNA_pol_sigma_r2"/>
</dbReference>
<sequence>MDYIELVKAAKKGDSKSFSKLIKLFEKDMYRVAKAIMGNDDDALDCIQEAVLRAFKGIRNLSKEEYFKTWIIKILINCCNNLISDRQKTTSYIDCLSSEAEIEDIKIDKIEIDEALQKLGEEMKLPIILFYFEDMSICDIAESLRIPEGTVKSRLSRARAKLKQLLDYKERGVI</sequence>
<evidence type="ECO:0000256" key="3">
    <source>
        <dbReference type="ARBA" id="ARBA00023082"/>
    </source>
</evidence>
<keyword evidence="3" id="KW-0731">Sigma factor</keyword>
<comment type="caution">
    <text evidence="7">The sequence shown here is derived from an EMBL/GenBank/DDBJ whole genome shotgun (WGS) entry which is preliminary data.</text>
</comment>
<accession>A0ABW8SZB8</accession>
<evidence type="ECO:0000259" key="5">
    <source>
        <dbReference type="Pfam" id="PF04542"/>
    </source>
</evidence>
<keyword evidence="2" id="KW-0805">Transcription regulation</keyword>
<comment type="similarity">
    <text evidence="1">Belongs to the sigma-70 factor family. ECF subfamily.</text>
</comment>
<evidence type="ECO:0000256" key="2">
    <source>
        <dbReference type="ARBA" id="ARBA00023015"/>
    </source>
</evidence>
<organism evidence="7 8">
    <name type="scientific">Candidatus Clostridium stratigraminis</name>
    <dbReference type="NCBI Taxonomy" id="3381661"/>
    <lineage>
        <taxon>Bacteria</taxon>
        <taxon>Bacillati</taxon>
        <taxon>Bacillota</taxon>
        <taxon>Clostridia</taxon>
        <taxon>Eubacteriales</taxon>
        <taxon>Clostridiaceae</taxon>
        <taxon>Clostridium</taxon>
    </lineage>
</organism>
<dbReference type="CDD" id="cd06171">
    <property type="entry name" value="Sigma70_r4"/>
    <property type="match status" value="1"/>
</dbReference>
<protein>
    <submittedName>
        <fullName evidence="7">RNA polymerase sigma factor</fullName>
    </submittedName>
</protein>
<evidence type="ECO:0000256" key="4">
    <source>
        <dbReference type="ARBA" id="ARBA00023163"/>
    </source>
</evidence>
<dbReference type="Gene3D" id="1.10.1740.10">
    <property type="match status" value="1"/>
</dbReference>
<dbReference type="PANTHER" id="PTHR43133:SF51">
    <property type="entry name" value="RNA POLYMERASE SIGMA FACTOR"/>
    <property type="match status" value="1"/>
</dbReference>
<evidence type="ECO:0000313" key="8">
    <source>
        <dbReference type="Proteomes" id="UP001623591"/>
    </source>
</evidence>
<dbReference type="SUPFAM" id="SSF88946">
    <property type="entry name" value="Sigma2 domain of RNA polymerase sigma factors"/>
    <property type="match status" value="1"/>
</dbReference>
<gene>
    <name evidence="7" type="ORF">ACJDUG_01350</name>
</gene>
<dbReference type="Pfam" id="PF08281">
    <property type="entry name" value="Sigma70_r4_2"/>
    <property type="match status" value="1"/>
</dbReference>
<dbReference type="Gene3D" id="1.10.10.10">
    <property type="entry name" value="Winged helix-like DNA-binding domain superfamily/Winged helix DNA-binding domain"/>
    <property type="match status" value="1"/>
</dbReference>
<dbReference type="NCBIfam" id="TIGR02937">
    <property type="entry name" value="sigma70-ECF"/>
    <property type="match status" value="1"/>
</dbReference>
<dbReference type="InterPro" id="IPR013249">
    <property type="entry name" value="RNA_pol_sigma70_r4_t2"/>
</dbReference>